<protein>
    <submittedName>
        <fullName evidence="3">Collagen alpha-2(I) chain-like</fullName>
    </submittedName>
</protein>
<proteinExistence type="predicted"/>
<feature type="region of interest" description="Disordered" evidence="1">
    <location>
        <begin position="1102"/>
        <end position="1195"/>
    </location>
</feature>
<feature type="region of interest" description="Disordered" evidence="1">
    <location>
        <begin position="976"/>
        <end position="998"/>
    </location>
</feature>
<feature type="compositionally biased region" description="Polar residues" evidence="1">
    <location>
        <begin position="1121"/>
        <end position="1130"/>
    </location>
</feature>
<sequence>MMECELGSRSRQPRSGRPAGAKPNPQEARHRARRRPLTRSPGDRHQADVCRTPPATMRQKRAPGAEKAAPTRTHGSVPGPDTAGGLTQQDCVPRSPGGQKPRSRVAASLASCEGHVPACRCTFFLPVSWERRRGEYRRPHEIPSASHTADLEPARPDLPPPPEGTSTPLLCEGKPGTAFRQSLELLPCQPAPLRAMERRLFRNAGARDRPRSRGSLLGSRPRPGLLAEASSFSRGRRTPGHRSPKEEELNRRRLECRRRSASPCDQRVLGVAPGSLSPAWPERVQVEETLGSSPSPPEGGACRVPAGHRAHASPGATAFLPKVPGPPVGHSSSLSADQGQLYGPQHRPVTPLPSAKSQRFWDADPRGPCAHVRAPSRHTPDAEQMEVFFQQKADRSQAPGPQGLQGCDCNHYHKGPSSPPHAAQTVGMTPHCGWCEARKVLASSPSVHVVTVASLARQRPSLLHGGEGRPEVLPYRETSKCSKRLVGQDGQAGPWETVPNVSSRHLSRPRPSPTFPDTTRLPRALQFNVRPGQPRSGGTQPGQVVPAGDRQVGQAKVNQEQERAAVLACLQSLWPGALLLSQAPGALGDRGTRGGRTPGGSGPPPPSLQKRPGTHELRVLPEKAPLLSIGRPRRQPKWKPKSPPLTGGLRAGPFPPHVPGGCRCPSLTTAPSRLPAGPPGNRSRRPGPGERVRSCPPGQERGRGERSPESPSDPEGSATRRAPPAERPQQPDGQARAAQTGPAPVADCRALMSVRSGGPASPPPSTGLLLEDQPPGPVQTPAHSPSAQNLGGGVPHTLHALQIQGGTQKGRSLVLGPSRPWGGPRRVPLKLRNTVRGAAWLCVPVTALPTDLSPEGQLNFDKITRFKSRGLQPGTAERPSSPGPEGLEGLGQRRLPNAQRVSCRWVTGLAGKAEGAGGLWLPCSGGGPGGDVGLGAAPCGGIKALRRGPRPALHPLVACLCRGVLMCTHARFMDAERRPRGPHPEGSREPTASASADPAVAGRLQALQPGSGVSLCLRSTRGASPSAHHCTRFFLPGAVLLEQQQESPKTPRDPPEPHLRAAGRGPWGLRAVCPLGPETAPMLILLWAVNQSCLGCRNDARPPLGTLGSRGPVPMTPRSPGPQSHLSSPESCRDRPPNHPPCGPLRAKLWPQPVMTSARPKSCPRSPSRRQQRPAGGSQSPSPHQGTREVAGPSL</sequence>
<feature type="compositionally biased region" description="Low complexity" evidence="1">
    <location>
        <begin position="1157"/>
        <end position="1166"/>
    </location>
</feature>
<feature type="region of interest" description="Disordered" evidence="1">
    <location>
        <begin position="1044"/>
        <end position="1066"/>
    </location>
</feature>
<evidence type="ECO:0000313" key="3">
    <source>
        <dbReference type="RefSeq" id="XP_070318527.1"/>
    </source>
</evidence>
<feature type="region of interest" description="Disordered" evidence="1">
    <location>
        <begin position="202"/>
        <end position="260"/>
    </location>
</feature>
<evidence type="ECO:0000256" key="1">
    <source>
        <dbReference type="SAM" id="MobiDB-lite"/>
    </source>
</evidence>
<evidence type="ECO:0000313" key="2">
    <source>
        <dbReference type="Proteomes" id="UP001652640"/>
    </source>
</evidence>
<dbReference type="RefSeq" id="XP_070318527.1">
    <property type="nucleotide sequence ID" value="XM_070462426.1"/>
</dbReference>
<keyword evidence="2" id="KW-1185">Reference proteome</keyword>
<feature type="compositionally biased region" description="Low complexity" evidence="1">
    <location>
        <begin position="213"/>
        <end position="226"/>
    </location>
</feature>
<gene>
    <name evidence="3" type="primary">LOC139033407</name>
</gene>
<feature type="compositionally biased region" description="Basic and acidic residues" evidence="1">
    <location>
        <begin position="976"/>
        <end position="988"/>
    </location>
</feature>
<feature type="compositionally biased region" description="Basic and acidic residues" evidence="1">
    <location>
        <begin position="243"/>
        <end position="253"/>
    </location>
</feature>
<accession>A0ABM4HSH8</accession>
<feature type="compositionally biased region" description="Basic and acidic residues" evidence="1">
    <location>
        <begin position="1049"/>
        <end position="1059"/>
    </location>
</feature>
<feature type="region of interest" description="Disordered" evidence="1">
    <location>
        <begin position="140"/>
        <end position="165"/>
    </location>
</feature>
<organism evidence="2 3">
    <name type="scientific">Odocoileus virginianus</name>
    <name type="common">White-tailed deer</name>
    <dbReference type="NCBI Taxonomy" id="9874"/>
    <lineage>
        <taxon>Eukaryota</taxon>
        <taxon>Metazoa</taxon>
        <taxon>Chordata</taxon>
        <taxon>Craniata</taxon>
        <taxon>Vertebrata</taxon>
        <taxon>Euteleostomi</taxon>
        <taxon>Mammalia</taxon>
        <taxon>Eutheria</taxon>
        <taxon>Laurasiatheria</taxon>
        <taxon>Artiodactyla</taxon>
        <taxon>Ruminantia</taxon>
        <taxon>Pecora</taxon>
        <taxon>Cervidae</taxon>
        <taxon>Odocoileinae</taxon>
        <taxon>Odocoileus</taxon>
    </lineage>
</organism>
<feature type="region of interest" description="Disordered" evidence="1">
    <location>
        <begin position="869"/>
        <end position="893"/>
    </location>
</feature>
<feature type="region of interest" description="Disordered" evidence="1">
    <location>
        <begin position="288"/>
        <end position="310"/>
    </location>
</feature>
<feature type="region of interest" description="Disordered" evidence="1">
    <location>
        <begin position="1"/>
        <end position="102"/>
    </location>
</feature>
<reference evidence="3" key="1">
    <citation type="submission" date="2025-08" db="UniProtKB">
        <authorList>
            <consortium name="RefSeq"/>
        </authorList>
    </citation>
    <scope>IDENTIFICATION</scope>
    <source>
        <tissue evidence="3">Tongue muscle</tissue>
    </source>
</reference>
<feature type="compositionally biased region" description="Basic and acidic residues" evidence="1">
    <location>
        <begin position="202"/>
        <end position="211"/>
    </location>
</feature>
<feature type="compositionally biased region" description="Basic residues" evidence="1">
    <location>
        <begin position="631"/>
        <end position="640"/>
    </location>
</feature>
<dbReference type="GeneID" id="139033407"/>
<name>A0ABM4HSH8_ODOVR</name>
<dbReference type="Proteomes" id="UP001652640">
    <property type="component" value="Unplaced"/>
</dbReference>
<feature type="compositionally biased region" description="Low complexity" evidence="1">
    <location>
        <begin position="7"/>
        <end position="18"/>
    </location>
</feature>
<feature type="region of interest" description="Disordered" evidence="1">
    <location>
        <begin position="584"/>
        <end position="827"/>
    </location>
</feature>
<feature type="region of interest" description="Disordered" evidence="1">
    <location>
        <begin position="483"/>
        <end position="557"/>
    </location>
</feature>